<organism evidence="1 2">
    <name type="scientific">Snodgrassella communis</name>
    <dbReference type="NCBI Taxonomy" id="2946699"/>
    <lineage>
        <taxon>Bacteria</taxon>
        <taxon>Pseudomonadati</taxon>
        <taxon>Pseudomonadota</taxon>
        <taxon>Betaproteobacteria</taxon>
        <taxon>Neisseriales</taxon>
        <taxon>Neisseriaceae</taxon>
        <taxon>Snodgrassella</taxon>
    </lineage>
</organism>
<proteinExistence type="predicted"/>
<accession>A0A836Z3Y5</accession>
<dbReference type="RefSeq" id="WP_180295654.1">
    <property type="nucleotide sequence ID" value="NZ_MDUY01000004.1"/>
</dbReference>
<keyword evidence="2" id="KW-1185">Reference proteome</keyword>
<reference evidence="1 2" key="1">
    <citation type="submission" date="2014-03" db="EMBL/GenBank/DDBJ databases">
        <title>The genomes of two eusocial bee gut symbionts.</title>
        <authorList>
            <person name="Kwong W.K."/>
            <person name="Engel P."/>
            <person name="Koch H."/>
            <person name="Moran N.A."/>
        </authorList>
    </citation>
    <scope>NUCLEOTIDE SEQUENCE [LARGE SCALE GENOMIC DNA]</scope>
    <source>
        <strain evidence="2">wkB29</strain>
    </source>
</reference>
<dbReference type="AlphaFoldDB" id="A0A836Z3Y5"/>
<evidence type="ECO:0000313" key="2">
    <source>
        <dbReference type="Proteomes" id="UP000027170"/>
    </source>
</evidence>
<protein>
    <submittedName>
        <fullName evidence="1">Uncharacterized protein</fullName>
    </submittedName>
</protein>
<evidence type="ECO:0000313" key="1">
    <source>
        <dbReference type="EMBL" id="KDN14063.1"/>
    </source>
</evidence>
<name>A0A836Z3Y5_9NEIS</name>
<sequence length="50" mass="5741">MKFKRTGRQCFIWSINAPHTHASPAPLNCYTVALYGLAILLQQTKKLFFD</sequence>
<dbReference type="EMBL" id="JFZV01000011">
    <property type="protein sequence ID" value="KDN14063.1"/>
    <property type="molecule type" value="Genomic_DNA"/>
</dbReference>
<comment type="caution">
    <text evidence="1">The sequence shown here is derived from an EMBL/GenBank/DDBJ whole genome shotgun (WGS) entry which is preliminary data.</text>
</comment>
<dbReference type="Proteomes" id="UP000027170">
    <property type="component" value="Unassembled WGS sequence"/>
</dbReference>
<gene>
    <name evidence="1" type="ORF">SALWKB29_1853</name>
</gene>